<dbReference type="SUPFAM" id="SSF46785">
    <property type="entry name" value="Winged helix' DNA-binding domain"/>
    <property type="match status" value="1"/>
</dbReference>
<dbReference type="EMBL" id="JACHBQ010000001">
    <property type="protein sequence ID" value="MBB5640904.1"/>
    <property type="molecule type" value="Genomic_DNA"/>
</dbReference>
<gene>
    <name evidence="6" type="ORF">BJ997_001452</name>
    <name evidence="5" type="ORF">GY21_00300</name>
</gene>
<keyword evidence="7" id="KW-1185">Reference proteome</keyword>
<sequence length="128" mass="14101">MGSLGVLERLIMDVLWNTPEPLSATELRDCLADPVRATENSKTLATTTVLTVLSRLETKGFVARDRSIRPHLYSAVTTRAEHTAQLMHQVLGSVPDRQEALARFIGNVTPEEADTLRDLLGALHSTRP</sequence>
<dbReference type="eggNOG" id="COG3682">
    <property type="taxonomic scope" value="Bacteria"/>
</dbReference>
<dbReference type="Proteomes" id="UP000561726">
    <property type="component" value="Unassembled WGS sequence"/>
</dbReference>
<dbReference type="Proteomes" id="UP000029864">
    <property type="component" value="Unassembled WGS sequence"/>
</dbReference>
<dbReference type="OrthoDB" id="9813987at2"/>
<dbReference type="GO" id="GO:0003677">
    <property type="term" value="F:DNA binding"/>
    <property type="evidence" value="ECO:0007669"/>
    <property type="project" value="UniProtKB-KW"/>
</dbReference>
<evidence type="ECO:0000313" key="5">
    <source>
        <dbReference type="EMBL" id="KGJ82825.1"/>
    </source>
</evidence>
<dbReference type="EMBL" id="JPXF01000001">
    <property type="protein sequence ID" value="KGJ82825.1"/>
    <property type="molecule type" value="Genomic_DNA"/>
</dbReference>
<evidence type="ECO:0000256" key="2">
    <source>
        <dbReference type="ARBA" id="ARBA00023015"/>
    </source>
</evidence>
<comment type="caution">
    <text evidence="5">The sequence shown here is derived from an EMBL/GenBank/DDBJ whole genome shotgun (WGS) entry which is preliminary data.</text>
</comment>
<dbReference type="STRING" id="1001240.GY21_00300"/>
<evidence type="ECO:0000313" key="7">
    <source>
        <dbReference type="Proteomes" id="UP000029864"/>
    </source>
</evidence>
<dbReference type="AlphaFoldDB" id="A0A099JXL8"/>
<evidence type="ECO:0000256" key="4">
    <source>
        <dbReference type="ARBA" id="ARBA00023163"/>
    </source>
</evidence>
<keyword evidence="2" id="KW-0805">Transcription regulation</keyword>
<proteinExistence type="inferred from homology"/>
<evidence type="ECO:0000313" key="8">
    <source>
        <dbReference type="Proteomes" id="UP000561726"/>
    </source>
</evidence>
<dbReference type="RefSeq" id="WP_035834536.1">
    <property type="nucleotide sequence ID" value="NZ_JACHBQ010000001.1"/>
</dbReference>
<reference evidence="6 8" key="2">
    <citation type="submission" date="2020-08" db="EMBL/GenBank/DDBJ databases">
        <title>Sequencing the genomes of 1000 actinobacteria strains.</title>
        <authorList>
            <person name="Klenk H.-P."/>
        </authorList>
    </citation>
    <scope>NUCLEOTIDE SEQUENCE [LARGE SCALE GENOMIC DNA]</scope>
    <source>
        <strain evidence="6 8">DSM 21065</strain>
    </source>
</reference>
<evidence type="ECO:0000256" key="3">
    <source>
        <dbReference type="ARBA" id="ARBA00023125"/>
    </source>
</evidence>
<protein>
    <submittedName>
        <fullName evidence="5 6">Transcriptional regulator</fullName>
    </submittedName>
</protein>
<accession>A0A099JXL8</accession>
<dbReference type="InterPro" id="IPR036388">
    <property type="entry name" value="WH-like_DNA-bd_sf"/>
</dbReference>
<dbReference type="InterPro" id="IPR005650">
    <property type="entry name" value="BlaI_family"/>
</dbReference>
<dbReference type="InterPro" id="IPR036390">
    <property type="entry name" value="WH_DNA-bd_sf"/>
</dbReference>
<dbReference type="GO" id="GO:0045892">
    <property type="term" value="P:negative regulation of DNA-templated transcription"/>
    <property type="evidence" value="ECO:0007669"/>
    <property type="project" value="InterPro"/>
</dbReference>
<reference evidence="5 7" key="1">
    <citation type="submission" date="2014-08" db="EMBL/GenBank/DDBJ databases">
        <authorList>
            <person name="Sisinthy S."/>
        </authorList>
    </citation>
    <scope>NUCLEOTIDE SEQUENCE [LARGE SCALE GENOMIC DNA]</scope>
    <source>
        <strain evidence="5 7">RuG17</strain>
    </source>
</reference>
<keyword evidence="4" id="KW-0804">Transcription</keyword>
<evidence type="ECO:0000313" key="6">
    <source>
        <dbReference type="EMBL" id="MBB5640904.1"/>
    </source>
</evidence>
<dbReference type="Gene3D" id="6.10.140.850">
    <property type="match status" value="1"/>
</dbReference>
<dbReference type="Pfam" id="PF03965">
    <property type="entry name" value="Penicillinase_R"/>
    <property type="match status" value="1"/>
</dbReference>
<keyword evidence="3" id="KW-0238">DNA-binding</keyword>
<dbReference type="Gene3D" id="1.10.10.10">
    <property type="entry name" value="Winged helix-like DNA-binding domain superfamily/Winged helix DNA-binding domain"/>
    <property type="match status" value="1"/>
</dbReference>
<organism evidence="5 7">
    <name type="scientific">Cryobacterium roopkundense</name>
    <dbReference type="NCBI Taxonomy" id="1001240"/>
    <lineage>
        <taxon>Bacteria</taxon>
        <taxon>Bacillati</taxon>
        <taxon>Actinomycetota</taxon>
        <taxon>Actinomycetes</taxon>
        <taxon>Micrococcales</taxon>
        <taxon>Microbacteriaceae</taxon>
        <taxon>Cryobacterium</taxon>
    </lineage>
</organism>
<name>A0A099JXL8_9MICO</name>
<evidence type="ECO:0000256" key="1">
    <source>
        <dbReference type="ARBA" id="ARBA00011046"/>
    </source>
</evidence>
<comment type="similarity">
    <text evidence="1">Belongs to the BlaI transcriptional regulatory family.</text>
</comment>